<dbReference type="PATRIC" id="fig|1339327.3.peg.275"/>
<evidence type="ECO:0000313" key="2">
    <source>
        <dbReference type="Proteomes" id="UP000022082"/>
    </source>
</evidence>
<gene>
    <name evidence="1" type="ORF">M136_5015</name>
</gene>
<evidence type="ECO:0000313" key="1">
    <source>
        <dbReference type="EMBL" id="EXZ31191.1"/>
    </source>
</evidence>
<name>A0A016ASE4_BACFG</name>
<reference evidence="1 2" key="1">
    <citation type="submission" date="2014-02" db="EMBL/GenBank/DDBJ databases">
        <authorList>
            <person name="Sears C."/>
            <person name="Carroll K."/>
            <person name="Sack B.R."/>
            <person name="Qadri F."/>
            <person name="Myers L.L."/>
            <person name="Chung G.-T."/>
            <person name="Escheverria P."/>
            <person name="Fraser C.M."/>
            <person name="Sadzewicz L."/>
            <person name="Shefchek K.A."/>
            <person name="Tallon L."/>
            <person name="Das S.P."/>
            <person name="Daugherty S."/>
            <person name="Mongodin E.F."/>
        </authorList>
    </citation>
    <scope>NUCLEOTIDE SEQUENCE [LARGE SCALE GENOMIC DNA]</scope>
    <source>
        <strain evidence="1 2">S36L11</strain>
    </source>
</reference>
<proteinExistence type="predicted"/>
<dbReference type="Proteomes" id="UP000022082">
    <property type="component" value="Unassembled WGS sequence"/>
</dbReference>
<dbReference type="EMBL" id="JGDJ01000062">
    <property type="protein sequence ID" value="EXZ31191.1"/>
    <property type="molecule type" value="Genomic_DNA"/>
</dbReference>
<comment type="caution">
    <text evidence="1">The sequence shown here is derived from an EMBL/GenBank/DDBJ whole genome shotgun (WGS) entry which is preliminary data.</text>
</comment>
<protein>
    <submittedName>
        <fullName evidence="1">Uncharacterized protein</fullName>
    </submittedName>
</protein>
<accession>A0A016ASE4</accession>
<organism evidence="1 2">
    <name type="scientific">Bacteroides fragilis str. S36L11</name>
    <dbReference type="NCBI Taxonomy" id="1339327"/>
    <lineage>
        <taxon>Bacteria</taxon>
        <taxon>Pseudomonadati</taxon>
        <taxon>Bacteroidota</taxon>
        <taxon>Bacteroidia</taxon>
        <taxon>Bacteroidales</taxon>
        <taxon>Bacteroidaceae</taxon>
        <taxon>Bacteroides</taxon>
    </lineage>
</organism>
<dbReference type="AlphaFoldDB" id="A0A016ASE4"/>
<sequence length="117" mass="13675">MILYFNDYKLIYIITMMGKINNIPVLNEDVIRLVVLNEEIIGYIYPRRTSYVVALEIKPGRTTSLATSVNKQCMVLLSDKVRLATEQDFDDFHICFDGFRNNTMYCYNQGTEPIYLQ</sequence>